<dbReference type="InterPro" id="IPR016518">
    <property type="entry name" value="Alpha-L-fucosidase"/>
</dbReference>
<dbReference type="PANTHER" id="PTHR31084:SF0">
    <property type="entry name" value="ALPHA-L-FUCOSIDASE 2"/>
    <property type="match status" value="1"/>
</dbReference>
<dbReference type="Gene3D" id="1.50.10.10">
    <property type="match status" value="1"/>
</dbReference>
<dbReference type="InterPro" id="IPR012341">
    <property type="entry name" value="6hp_glycosidase-like_sf"/>
</dbReference>
<dbReference type="RefSeq" id="WP_136530274.1">
    <property type="nucleotide sequence ID" value="NZ_STGX01000009.1"/>
</dbReference>
<dbReference type="AlphaFoldDB" id="A0A4S8PFE5"/>
<protein>
    <submittedName>
        <fullName evidence="5">Glycoside hydrolase family 95 protein</fullName>
    </submittedName>
</protein>
<evidence type="ECO:0000259" key="4">
    <source>
        <dbReference type="Pfam" id="PF22124"/>
    </source>
</evidence>
<name>A0A4S8PFE5_9ACTN</name>
<gene>
    <name evidence="5" type="ORF">E9998_13770</name>
</gene>
<evidence type="ECO:0000313" key="6">
    <source>
        <dbReference type="Proteomes" id="UP000305792"/>
    </source>
</evidence>
<dbReference type="Pfam" id="PF21307">
    <property type="entry name" value="Glyco_hydro_95_C"/>
    <property type="match status" value="1"/>
</dbReference>
<feature type="domain" description="Alpha fucosidase A-like C-terminal" evidence="3">
    <location>
        <begin position="683"/>
        <end position="739"/>
    </location>
</feature>
<dbReference type="GO" id="GO:0005975">
    <property type="term" value="P:carbohydrate metabolic process"/>
    <property type="evidence" value="ECO:0007669"/>
    <property type="project" value="InterPro"/>
</dbReference>
<dbReference type="SUPFAM" id="SSF48208">
    <property type="entry name" value="Six-hairpin glycosidases"/>
    <property type="match status" value="1"/>
</dbReference>
<evidence type="ECO:0000259" key="2">
    <source>
        <dbReference type="Pfam" id="PF14498"/>
    </source>
</evidence>
<evidence type="ECO:0000313" key="5">
    <source>
        <dbReference type="EMBL" id="THV28042.1"/>
    </source>
</evidence>
<feature type="domain" description="Glycosyl hydrolase family 95 N-terminal" evidence="2">
    <location>
        <begin position="7"/>
        <end position="212"/>
    </location>
</feature>
<dbReference type="InterPro" id="IPR054363">
    <property type="entry name" value="GH95_cat"/>
</dbReference>
<comment type="caution">
    <text evidence="5">The sequence shown here is derived from an EMBL/GenBank/DDBJ whole genome shotgun (WGS) entry which is preliminary data.</text>
</comment>
<keyword evidence="6" id="KW-1185">Reference proteome</keyword>
<evidence type="ECO:0000256" key="1">
    <source>
        <dbReference type="SAM" id="MobiDB-lite"/>
    </source>
</evidence>
<dbReference type="EMBL" id="STGX01000009">
    <property type="protein sequence ID" value="THV28042.1"/>
    <property type="molecule type" value="Genomic_DNA"/>
</dbReference>
<dbReference type="PANTHER" id="PTHR31084">
    <property type="entry name" value="ALPHA-L-FUCOSIDASE 2"/>
    <property type="match status" value="1"/>
</dbReference>
<dbReference type="GO" id="GO:0004560">
    <property type="term" value="F:alpha-L-fucosidase activity"/>
    <property type="evidence" value="ECO:0007669"/>
    <property type="project" value="InterPro"/>
</dbReference>
<dbReference type="PIRSF" id="PIRSF007663">
    <property type="entry name" value="UCP007663"/>
    <property type="match status" value="1"/>
</dbReference>
<reference evidence="5 6" key="1">
    <citation type="journal article" date="2018" name="Int. J. Syst. Evol. Microbiol.">
        <title>Glycomyces paridis sp. nov., isolated from the medicinal plant Paris polyphylla.</title>
        <authorList>
            <person name="Fang X.M."/>
            <person name="Bai J.L."/>
            <person name="Su J."/>
            <person name="Zhao L.L."/>
            <person name="Liu H.Y."/>
            <person name="Ma B.P."/>
            <person name="Zhang Y.Q."/>
            <person name="Yu L.Y."/>
        </authorList>
    </citation>
    <scope>NUCLEOTIDE SEQUENCE [LARGE SCALE GENOMIC DNA]</scope>
    <source>
        <strain evidence="5 6">CPCC 204357</strain>
    </source>
</reference>
<dbReference type="Pfam" id="PF14498">
    <property type="entry name" value="Glyco_hyd_65N_2"/>
    <property type="match status" value="1"/>
</dbReference>
<sequence length="759" mass="81782">MAEALKLVYDTPASEWHDGLPLGDGRVGAMLWGRRIDLNEDGFWSGDGSWAIPEGAEGLAAEAAELVRRGEFHAADQVLTGMRGSSPEAYQPAGSLVATHSDDAAPEHRELDLRDGVATVVRGRVRQEAFVSAAHGVLAVRWTTVEPLGEPFDLDLEFDWPHERGSTLADYDELRFTGHAPVSVADGVPDYSTTEGVRGLGLNAQLRADGDVTPRSGGHRFSGCRLVEVYLSLHSGEDRNAAFEAAQSDSRRAAANGWAALLAAHVAAHRSVMDRVELDLPAAETGASTAERLRRRASGEGDEGLAVLAFQFGRYLLAASSRPGTQAANLQGIWNREVTPPWNCDYTTNINVEMNYWPAETCGLPEFHEPLFDLVGELAEAGAETARRLYGAGGWCCHHNTDFWRLTTPVDGRACWQSWPMAGLWLSMHLAEHWRFGRDEEFLADRLPIALGAARFAFDRLTEGSDGTLVTSPATSPENEFATPQGNSAVDETTGMDTALVRELFAFVLEAADVVAETLHGADLQLVEGIKEAMPRLAVPKVGADGRLLEWAAEREEAEPHHRHVSHLYGVFPGDSLADEPELLDAARASLEARGDAGTGWSLAWKTALWARLGDGDRAHRLLGEFLTPVGFRGAGAEYADGGVYSSLLCAHPPFQIDGNFGTTAAIAEMLVQSHRAVDGVPVVELLPALPSAWPEGEVRGLRARGGVTVASLAWRDGRVAEVALRAEVDTAVHVQVNGVRLGRKDLAAGETWRPAIGA</sequence>
<organism evidence="5 6">
    <name type="scientific">Glycomyces paridis</name>
    <dbReference type="NCBI Taxonomy" id="2126555"/>
    <lineage>
        <taxon>Bacteria</taxon>
        <taxon>Bacillati</taxon>
        <taxon>Actinomycetota</taxon>
        <taxon>Actinomycetes</taxon>
        <taxon>Glycomycetales</taxon>
        <taxon>Glycomycetaceae</taxon>
        <taxon>Glycomyces</taxon>
    </lineage>
</organism>
<accession>A0A4S8PFE5</accession>
<dbReference type="OrthoDB" id="9802600at2"/>
<proteinExistence type="predicted"/>
<feature type="region of interest" description="Disordered" evidence="1">
    <location>
        <begin position="469"/>
        <end position="490"/>
    </location>
</feature>
<keyword evidence="5" id="KW-0378">Hydrolase</keyword>
<dbReference type="Proteomes" id="UP000305792">
    <property type="component" value="Unassembled WGS sequence"/>
</dbReference>
<dbReference type="InterPro" id="IPR049053">
    <property type="entry name" value="AFCA-like_C"/>
</dbReference>
<dbReference type="InterPro" id="IPR027414">
    <property type="entry name" value="GH95_N_dom"/>
</dbReference>
<feature type="domain" description="Glycosyl hydrolase family 95 catalytic" evidence="4">
    <location>
        <begin position="258"/>
        <end position="671"/>
    </location>
</feature>
<evidence type="ECO:0000259" key="3">
    <source>
        <dbReference type="Pfam" id="PF21307"/>
    </source>
</evidence>
<dbReference type="InterPro" id="IPR008928">
    <property type="entry name" value="6-hairpin_glycosidase_sf"/>
</dbReference>
<dbReference type="Pfam" id="PF22124">
    <property type="entry name" value="Glyco_hydro_95_cat"/>
    <property type="match status" value="1"/>
</dbReference>